<dbReference type="InterPro" id="IPR013785">
    <property type="entry name" value="Aldolase_TIM"/>
</dbReference>
<dbReference type="Gene3D" id="3.90.1170.20">
    <property type="entry name" value="Quinolinate phosphoribosyl transferase, N-terminal domain"/>
    <property type="match status" value="1"/>
</dbReference>
<evidence type="ECO:0000259" key="14">
    <source>
        <dbReference type="Pfam" id="PF01729"/>
    </source>
</evidence>
<keyword evidence="8 12" id="KW-0808">Transferase</keyword>
<dbReference type="Pfam" id="PF02749">
    <property type="entry name" value="QRPTase_N"/>
    <property type="match status" value="1"/>
</dbReference>
<comment type="similarity">
    <text evidence="3 12">Belongs to the NadC/ModD family.</text>
</comment>
<dbReference type="EC" id="2.4.2.19" evidence="5"/>
<proteinExistence type="inferred from homology"/>
<comment type="catalytic activity">
    <reaction evidence="10">
        <text>nicotinate beta-D-ribonucleotide + CO2 + diphosphate = quinolinate + 5-phospho-alpha-D-ribose 1-diphosphate + 2 H(+)</text>
        <dbReference type="Rhea" id="RHEA:12733"/>
        <dbReference type="ChEBI" id="CHEBI:15378"/>
        <dbReference type="ChEBI" id="CHEBI:16526"/>
        <dbReference type="ChEBI" id="CHEBI:29959"/>
        <dbReference type="ChEBI" id="CHEBI:33019"/>
        <dbReference type="ChEBI" id="CHEBI:57502"/>
        <dbReference type="ChEBI" id="CHEBI:58017"/>
        <dbReference type="EC" id="2.4.2.19"/>
    </reaction>
</comment>
<feature type="binding site" evidence="13">
    <location>
        <position position="164"/>
    </location>
    <ligand>
        <name>substrate</name>
    </ligand>
</feature>
<name>A0A7C7DAR0_9FIRM</name>
<protein>
    <recommendedName>
        <fullName evidence="11">Probable nicotinate-nucleotide pyrophosphorylase [carboxylating]</fullName>
        <ecNumber evidence="5">2.4.2.19</ecNumber>
    </recommendedName>
    <alternativeName>
        <fullName evidence="9">Quinolinate phosphoribosyltransferase [decarboxylating]</fullName>
    </alternativeName>
</protein>
<comment type="caution">
    <text evidence="16">The sequence shown here is derived from an EMBL/GenBank/DDBJ whole genome shotgun (WGS) entry which is preliminary data.</text>
</comment>
<dbReference type="PANTHER" id="PTHR32179:SF3">
    <property type="entry name" value="NICOTINATE-NUCLEOTIDE PYROPHOSPHORYLASE [CARBOXYLATING]"/>
    <property type="match status" value="1"/>
</dbReference>
<dbReference type="CDD" id="cd01572">
    <property type="entry name" value="QPRTase"/>
    <property type="match status" value="1"/>
</dbReference>
<evidence type="ECO:0000256" key="8">
    <source>
        <dbReference type="ARBA" id="ARBA00022679"/>
    </source>
</evidence>
<comment type="function">
    <text evidence="1">Involved in the catabolism of quinolinic acid (QA).</text>
</comment>
<evidence type="ECO:0000256" key="3">
    <source>
        <dbReference type="ARBA" id="ARBA00009400"/>
    </source>
</evidence>
<organism evidence="16 17">
    <name type="scientific">Desulfitobacterium dehalogenans</name>
    <dbReference type="NCBI Taxonomy" id="36854"/>
    <lineage>
        <taxon>Bacteria</taxon>
        <taxon>Bacillati</taxon>
        <taxon>Bacillota</taxon>
        <taxon>Clostridia</taxon>
        <taxon>Eubacteriales</taxon>
        <taxon>Desulfitobacteriaceae</taxon>
        <taxon>Desulfitobacterium</taxon>
    </lineage>
</organism>
<evidence type="ECO:0000256" key="7">
    <source>
        <dbReference type="ARBA" id="ARBA00022676"/>
    </source>
</evidence>
<dbReference type="Proteomes" id="UP000553059">
    <property type="component" value="Unassembled WGS sequence"/>
</dbReference>
<dbReference type="GO" id="GO:0005737">
    <property type="term" value="C:cytoplasm"/>
    <property type="evidence" value="ECO:0007669"/>
    <property type="project" value="TreeGrafter"/>
</dbReference>
<evidence type="ECO:0000256" key="9">
    <source>
        <dbReference type="ARBA" id="ARBA00033102"/>
    </source>
</evidence>
<evidence type="ECO:0000256" key="4">
    <source>
        <dbReference type="ARBA" id="ARBA00011218"/>
    </source>
</evidence>
<comment type="pathway">
    <text evidence="2">Cofactor biosynthesis; NAD(+) biosynthesis; nicotinate D-ribonucleotide from quinolinate: step 1/1.</text>
</comment>
<feature type="binding site" evidence="13">
    <location>
        <begin position="238"/>
        <end position="240"/>
    </location>
    <ligand>
        <name>substrate</name>
    </ligand>
</feature>
<feature type="domain" description="Quinolinate phosphoribosyl transferase C-terminal" evidence="14">
    <location>
        <begin position="109"/>
        <end position="274"/>
    </location>
</feature>
<evidence type="ECO:0000256" key="11">
    <source>
        <dbReference type="ARBA" id="ARBA00069173"/>
    </source>
</evidence>
<gene>
    <name evidence="16" type="primary">nadC</name>
    <name evidence="16" type="ORF">GX523_12725</name>
</gene>
<dbReference type="Gene3D" id="3.20.20.70">
    <property type="entry name" value="Aldolase class I"/>
    <property type="match status" value="1"/>
</dbReference>
<evidence type="ECO:0000256" key="1">
    <source>
        <dbReference type="ARBA" id="ARBA00003237"/>
    </source>
</evidence>
<reference evidence="16 17" key="1">
    <citation type="journal article" date="2020" name="Biotechnol. Biofuels">
        <title>New insights from the biogas microbiome by comprehensive genome-resolved metagenomics of nearly 1600 species originating from multiple anaerobic digesters.</title>
        <authorList>
            <person name="Campanaro S."/>
            <person name="Treu L."/>
            <person name="Rodriguez-R L.M."/>
            <person name="Kovalovszki A."/>
            <person name="Ziels R.M."/>
            <person name="Maus I."/>
            <person name="Zhu X."/>
            <person name="Kougias P.G."/>
            <person name="Basile A."/>
            <person name="Luo G."/>
            <person name="Schluter A."/>
            <person name="Konstantinidis K.T."/>
            <person name="Angelidaki I."/>
        </authorList>
    </citation>
    <scope>NUCLEOTIDE SEQUENCE [LARGE SCALE GENOMIC DNA]</scope>
    <source>
        <strain evidence="16">AS05jafATM_4</strain>
    </source>
</reference>
<sequence length="294" mass="31695">MFAPFQYQELVERALQEDLGTGDLSSAIFPKTSKAYAKIYAKQTGIVCGLEIIKQVFKTVDPQLEVSIIKTDGEEVERGTVVMEIAGAVGSILSAERTALNFLQQLSGVATATYEAVKECRGLPARITDTRKTIPGLRMLQKYAVSMGGGQNHRFGLYDAVMLKDNHIAAAGGIRSAVEAARSRIGHMVKIEVECESLEQVEEAVAVGAEVIMLDNMDLETMGKAVEIVQGRAVVEASGGIKKNDLRAVAETGVDVISMGAITHSVKAMDFSLDIGDIKASTKEHWEKEESCAK</sequence>
<dbReference type="InterPro" id="IPR027277">
    <property type="entry name" value="NadC/ModD"/>
</dbReference>
<keyword evidence="6" id="KW-0662">Pyridine nucleotide biosynthesis</keyword>
<evidence type="ECO:0000313" key="17">
    <source>
        <dbReference type="Proteomes" id="UP000553059"/>
    </source>
</evidence>
<feature type="domain" description="Quinolinate phosphoribosyl transferase N-terminal" evidence="15">
    <location>
        <begin position="26"/>
        <end position="107"/>
    </location>
</feature>
<feature type="binding site" evidence="13">
    <location>
        <begin position="259"/>
        <end position="261"/>
    </location>
    <ligand>
        <name>substrate</name>
    </ligand>
</feature>
<dbReference type="FunFam" id="3.90.1170.20:FF:000001">
    <property type="entry name" value="Nicotinate-nucleotide diphosphorylase (Carboxylating)"/>
    <property type="match status" value="1"/>
</dbReference>
<dbReference type="InterPro" id="IPR036068">
    <property type="entry name" value="Nicotinate_pribotase-like_C"/>
</dbReference>
<dbReference type="AlphaFoldDB" id="A0A7C7DAR0"/>
<keyword evidence="7 12" id="KW-0328">Glycosyltransferase</keyword>
<dbReference type="GO" id="GO:0004514">
    <property type="term" value="F:nicotinate-nucleotide diphosphorylase (carboxylating) activity"/>
    <property type="evidence" value="ECO:0007669"/>
    <property type="project" value="UniProtKB-EC"/>
</dbReference>
<dbReference type="InterPro" id="IPR022412">
    <property type="entry name" value="Quinolinate_PRibosylTrfase_N"/>
</dbReference>
<evidence type="ECO:0000256" key="6">
    <source>
        <dbReference type="ARBA" id="ARBA00022642"/>
    </source>
</evidence>
<evidence type="ECO:0000256" key="12">
    <source>
        <dbReference type="PIRNR" id="PIRNR006250"/>
    </source>
</evidence>
<dbReference type="Pfam" id="PF01729">
    <property type="entry name" value="QRPTase_C"/>
    <property type="match status" value="1"/>
</dbReference>
<evidence type="ECO:0000256" key="2">
    <source>
        <dbReference type="ARBA" id="ARBA00004893"/>
    </source>
</evidence>
<feature type="binding site" evidence="13">
    <location>
        <position position="215"/>
    </location>
    <ligand>
        <name>substrate</name>
    </ligand>
</feature>
<feature type="binding site" evidence="13">
    <location>
        <position position="97"/>
    </location>
    <ligand>
        <name>substrate</name>
    </ligand>
</feature>
<evidence type="ECO:0000256" key="5">
    <source>
        <dbReference type="ARBA" id="ARBA00011944"/>
    </source>
</evidence>
<dbReference type="NCBIfam" id="TIGR00078">
    <property type="entry name" value="nadC"/>
    <property type="match status" value="1"/>
</dbReference>
<evidence type="ECO:0000313" key="16">
    <source>
        <dbReference type="EMBL" id="HHY27578.1"/>
    </source>
</evidence>
<evidence type="ECO:0000256" key="10">
    <source>
        <dbReference type="ARBA" id="ARBA00047445"/>
    </source>
</evidence>
<dbReference type="InterPro" id="IPR002638">
    <property type="entry name" value="Quinolinate_PRibosylTrfase_C"/>
</dbReference>
<evidence type="ECO:0000259" key="15">
    <source>
        <dbReference type="Pfam" id="PF02749"/>
    </source>
</evidence>
<feature type="binding site" evidence="13">
    <location>
        <position position="194"/>
    </location>
    <ligand>
        <name>substrate</name>
    </ligand>
</feature>
<feature type="binding site" evidence="13">
    <location>
        <begin position="130"/>
        <end position="132"/>
    </location>
    <ligand>
        <name>substrate</name>
    </ligand>
</feature>
<comment type="subunit">
    <text evidence="4">Hexamer formed by 3 homodimers.</text>
</comment>
<dbReference type="GO" id="GO:0034213">
    <property type="term" value="P:quinolinate catabolic process"/>
    <property type="evidence" value="ECO:0007669"/>
    <property type="project" value="TreeGrafter"/>
</dbReference>
<dbReference type="GO" id="GO:0009435">
    <property type="term" value="P:NAD+ biosynthetic process"/>
    <property type="evidence" value="ECO:0007669"/>
    <property type="project" value="UniProtKB-UniPathway"/>
</dbReference>
<dbReference type="InterPro" id="IPR004393">
    <property type="entry name" value="NadC"/>
</dbReference>
<dbReference type="UniPathway" id="UPA00253">
    <property type="reaction ID" value="UER00331"/>
</dbReference>
<dbReference type="SUPFAM" id="SSF51690">
    <property type="entry name" value="Nicotinate/Quinolinate PRTase C-terminal domain-like"/>
    <property type="match status" value="1"/>
</dbReference>
<dbReference type="SUPFAM" id="SSF54675">
    <property type="entry name" value="Nicotinate/Quinolinate PRTase N-terminal domain-like"/>
    <property type="match status" value="1"/>
</dbReference>
<dbReference type="EMBL" id="DUTF01000278">
    <property type="protein sequence ID" value="HHY27578.1"/>
    <property type="molecule type" value="Genomic_DNA"/>
</dbReference>
<dbReference type="PIRSF" id="PIRSF006250">
    <property type="entry name" value="NadC_ModD"/>
    <property type="match status" value="1"/>
</dbReference>
<dbReference type="PANTHER" id="PTHR32179">
    <property type="entry name" value="NICOTINATE-NUCLEOTIDE PYROPHOSPHORYLASE [CARBOXYLATING]"/>
    <property type="match status" value="1"/>
</dbReference>
<evidence type="ECO:0000256" key="13">
    <source>
        <dbReference type="PIRSR" id="PIRSR006250-1"/>
    </source>
</evidence>
<accession>A0A7C7DAR0</accession>
<dbReference type="InterPro" id="IPR037128">
    <property type="entry name" value="Quinolinate_PRibosylTase_N_sf"/>
</dbReference>
<dbReference type="FunFam" id="3.20.20.70:FF:000030">
    <property type="entry name" value="Nicotinate-nucleotide pyrophosphorylase, carboxylating"/>
    <property type="match status" value="1"/>
</dbReference>
<feature type="binding site" evidence="13">
    <location>
        <position position="154"/>
    </location>
    <ligand>
        <name>substrate</name>
    </ligand>
</feature>